<dbReference type="Gramene" id="KCW81149">
    <property type="protein sequence ID" value="KCW81149"/>
    <property type="gene ID" value="EUGRSUZ_C02518"/>
</dbReference>
<dbReference type="EMBL" id="KK198755">
    <property type="protein sequence ID" value="KCW81149.1"/>
    <property type="molecule type" value="Genomic_DNA"/>
</dbReference>
<dbReference type="InParanoid" id="A0A059CSG0"/>
<feature type="compositionally biased region" description="Polar residues" evidence="1">
    <location>
        <begin position="64"/>
        <end position="84"/>
    </location>
</feature>
<reference evidence="2" key="1">
    <citation type="submission" date="2013-07" db="EMBL/GenBank/DDBJ databases">
        <title>The genome of Eucalyptus grandis.</title>
        <authorList>
            <person name="Schmutz J."/>
            <person name="Hayes R."/>
            <person name="Myburg A."/>
            <person name="Tuskan G."/>
            <person name="Grattapaglia D."/>
            <person name="Rokhsar D.S."/>
        </authorList>
    </citation>
    <scope>NUCLEOTIDE SEQUENCE</scope>
    <source>
        <tissue evidence="2">Leaf extractions</tissue>
    </source>
</reference>
<gene>
    <name evidence="2" type="ORF">EUGRSUZ_C02518</name>
</gene>
<organism evidence="2">
    <name type="scientific">Eucalyptus grandis</name>
    <name type="common">Flooded gum</name>
    <dbReference type="NCBI Taxonomy" id="71139"/>
    <lineage>
        <taxon>Eukaryota</taxon>
        <taxon>Viridiplantae</taxon>
        <taxon>Streptophyta</taxon>
        <taxon>Embryophyta</taxon>
        <taxon>Tracheophyta</taxon>
        <taxon>Spermatophyta</taxon>
        <taxon>Magnoliopsida</taxon>
        <taxon>eudicotyledons</taxon>
        <taxon>Gunneridae</taxon>
        <taxon>Pentapetalae</taxon>
        <taxon>rosids</taxon>
        <taxon>malvids</taxon>
        <taxon>Myrtales</taxon>
        <taxon>Myrtaceae</taxon>
        <taxon>Myrtoideae</taxon>
        <taxon>Eucalypteae</taxon>
        <taxon>Eucalyptus</taxon>
    </lineage>
</organism>
<accession>A0A059CSG0</accession>
<feature type="region of interest" description="Disordered" evidence="1">
    <location>
        <begin position="62"/>
        <end position="84"/>
    </location>
</feature>
<protein>
    <submittedName>
        <fullName evidence="2">Uncharacterized protein</fullName>
    </submittedName>
</protein>
<evidence type="ECO:0000313" key="2">
    <source>
        <dbReference type="EMBL" id="KCW81149.1"/>
    </source>
</evidence>
<proteinExistence type="predicted"/>
<evidence type="ECO:0000256" key="1">
    <source>
        <dbReference type="SAM" id="MobiDB-lite"/>
    </source>
</evidence>
<sequence>MRNSSDKAKQSPLVHESLLEAKLEKQSAANSEAVLTTQNYEFAILQPKGYKLVILSRTDLHSPSKGTTYSDDSLHQVTHVQKKS</sequence>
<dbReference type="AlphaFoldDB" id="A0A059CSG0"/>
<name>A0A059CSG0_EUCGR</name>